<accession>A0A3E2THG5</accession>
<dbReference type="InterPro" id="IPR051202">
    <property type="entry name" value="Peptidase_C40"/>
</dbReference>
<dbReference type="SMART" id="SM00287">
    <property type="entry name" value="SH3b"/>
    <property type="match status" value="1"/>
</dbReference>
<dbReference type="PROSITE" id="PS51935">
    <property type="entry name" value="NLPC_P60"/>
    <property type="match status" value="1"/>
</dbReference>
<gene>
    <name evidence="8" type="ORF">DXA39_05930</name>
</gene>
<keyword evidence="2" id="KW-0645">Protease</keyword>
<dbReference type="Proteomes" id="UP000261011">
    <property type="component" value="Unassembled WGS sequence"/>
</dbReference>
<evidence type="ECO:0000256" key="1">
    <source>
        <dbReference type="ARBA" id="ARBA00007074"/>
    </source>
</evidence>
<proteinExistence type="inferred from homology"/>
<dbReference type="Pfam" id="PF08239">
    <property type="entry name" value="SH3_3"/>
    <property type="match status" value="1"/>
</dbReference>
<dbReference type="GO" id="GO:0006508">
    <property type="term" value="P:proteolysis"/>
    <property type="evidence" value="ECO:0007669"/>
    <property type="project" value="UniProtKB-KW"/>
</dbReference>
<sequence length="421" mass="47123">MSKSIKKLFLTSLVFSQIFINPSLSHADSIVLNKNITDGVNIRVKEDVNSEILGGIEDFTPYEIKGESDDWYQIEYDGQKAYVAKRWFYKLNHTSIISETNLKEKPDSNSKNLTDYKLKKDSKVTILAFEPDSEFVKVSYDEDFKDNKKINVKNLAETENDSKNKSSDNKSNVKTVTLGSLSSSLEIPEVVTLSSENKGNDNQKDDKNNSKGLKEGYVKLSSLAISTKSGKDLDDFKSFYNDVNNHIKTQLKREEELKNQMKNITEVRYVTTTTYGNDIQSNNQEQTSVVDNSQTITVPVTGSEAGTKLYNWATQFVGRPYVWGGVDPWNGIDCSGFTMQIYRQIGISLPHFAQSQQRYGVEIPLGSEAAGDLVFFGTSLNNITHVGMADGNGNMIHASNPNSGIKISPIRNPISIRRIIQ</sequence>
<dbReference type="PANTHER" id="PTHR47053:SF1">
    <property type="entry name" value="MUREIN DD-ENDOPEPTIDASE MEPH-RELATED"/>
    <property type="match status" value="1"/>
</dbReference>
<dbReference type="EMBL" id="QVEU01000004">
    <property type="protein sequence ID" value="RGB75860.1"/>
    <property type="molecule type" value="Genomic_DNA"/>
</dbReference>
<keyword evidence="4" id="KW-0788">Thiol protease</keyword>
<dbReference type="PANTHER" id="PTHR47053">
    <property type="entry name" value="MUREIN DD-ENDOPEPTIDASE MEPH-RELATED"/>
    <property type="match status" value="1"/>
</dbReference>
<protein>
    <submittedName>
        <fullName evidence="8">NlpC/P60 family protein</fullName>
    </submittedName>
</protein>
<feature type="domain" description="NlpC/P60" evidence="7">
    <location>
        <begin position="303"/>
        <end position="421"/>
    </location>
</feature>
<evidence type="ECO:0000256" key="3">
    <source>
        <dbReference type="ARBA" id="ARBA00022801"/>
    </source>
</evidence>
<comment type="caution">
    <text evidence="8">The sequence shown here is derived from an EMBL/GenBank/DDBJ whole genome shotgun (WGS) entry which is preliminary data.</text>
</comment>
<dbReference type="AlphaFoldDB" id="A0A3E2THG5"/>
<dbReference type="GO" id="GO:0008234">
    <property type="term" value="F:cysteine-type peptidase activity"/>
    <property type="evidence" value="ECO:0007669"/>
    <property type="project" value="UniProtKB-KW"/>
</dbReference>
<evidence type="ECO:0000256" key="2">
    <source>
        <dbReference type="ARBA" id="ARBA00022670"/>
    </source>
</evidence>
<evidence type="ECO:0000256" key="6">
    <source>
        <dbReference type="SAM" id="MobiDB-lite"/>
    </source>
</evidence>
<feature type="coiled-coil region" evidence="5">
    <location>
        <begin position="240"/>
        <end position="267"/>
    </location>
</feature>
<evidence type="ECO:0000256" key="4">
    <source>
        <dbReference type="ARBA" id="ARBA00022807"/>
    </source>
</evidence>
<feature type="region of interest" description="Disordered" evidence="6">
    <location>
        <begin position="192"/>
        <end position="213"/>
    </location>
</feature>
<keyword evidence="3" id="KW-0378">Hydrolase</keyword>
<evidence type="ECO:0000256" key="5">
    <source>
        <dbReference type="SAM" id="Coils"/>
    </source>
</evidence>
<dbReference type="OrthoDB" id="9808890at2"/>
<evidence type="ECO:0000259" key="7">
    <source>
        <dbReference type="PROSITE" id="PS51935"/>
    </source>
</evidence>
<dbReference type="InterPro" id="IPR000064">
    <property type="entry name" value="NLP_P60_dom"/>
</dbReference>
<keyword evidence="5" id="KW-0175">Coiled coil</keyword>
<name>A0A3E2THG5_9FIRM</name>
<evidence type="ECO:0000313" key="8">
    <source>
        <dbReference type="EMBL" id="RGB75860.1"/>
    </source>
</evidence>
<dbReference type="Gene3D" id="3.90.1720.10">
    <property type="entry name" value="endopeptidase domain like (from Nostoc punctiforme)"/>
    <property type="match status" value="1"/>
</dbReference>
<keyword evidence="9" id="KW-1185">Reference proteome</keyword>
<dbReference type="Gene3D" id="2.30.30.40">
    <property type="entry name" value="SH3 Domains"/>
    <property type="match status" value="1"/>
</dbReference>
<dbReference type="Pfam" id="PF00877">
    <property type="entry name" value="NLPC_P60"/>
    <property type="match status" value="1"/>
</dbReference>
<comment type="similarity">
    <text evidence="1">Belongs to the peptidase C40 family.</text>
</comment>
<dbReference type="InterPro" id="IPR038765">
    <property type="entry name" value="Papain-like_cys_pep_sf"/>
</dbReference>
<reference evidence="8 9" key="1">
    <citation type="submission" date="2018-08" db="EMBL/GenBank/DDBJ databases">
        <title>A genome reference for cultivated species of the human gut microbiota.</title>
        <authorList>
            <person name="Zou Y."/>
            <person name="Xue W."/>
            <person name="Luo G."/>
        </authorList>
    </citation>
    <scope>NUCLEOTIDE SEQUENCE [LARGE SCALE GENOMIC DNA]</scope>
    <source>
        <strain evidence="8 9">OF01-3</strain>
    </source>
</reference>
<feature type="compositionally biased region" description="Basic and acidic residues" evidence="6">
    <location>
        <begin position="198"/>
        <end position="213"/>
    </location>
</feature>
<dbReference type="InterPro" id="IPR003646">
    <property type="entry name" value="SH3-like_bac-type"/>
</dbReference>
<dbReference type="RefSeq" id="WP_117521803.1">
    <property type="nucleotide sequence ID" value="NZ_QVEU01000004.1"/>
</dbReference>
<dbReference type="SUPFAM" id="SSF54001">
    <property type="entry name" value="Cysteine proteinases"/>
    <property type="match status" value="1"/>
</dbReference>
<evidence type="ECO:0000313" key="9">
    <source>
        <dbReference type="Proteomes" id="UP000261011"/>
    </source>
</evidence>
<organism evidence="8 9">
    <name type="scientific">Anaerococcus nagyae</name>
    <dbReference type="NCBI Taxonomy" id="1755241"/>
    <lineage>
        <taxon>Bacteria</taxon>
        <taxon>Bacillati</taxon>
        <taxon>Bacillota</taxon>
        <taxon>Tissierellia</taxon>
        <taxon>Tissierellales</taxon>
        <taxon>Peptoniphilaceae</taxon>
        <taxon>Anaerococcus</taxon>
    </lineage>
</organism>